<dbReference type="InterPro" id="IPR029016">
    <property type="entry name" value="GAF-like_dom_sf"/>
</dbReference>
<evidence type="ECO:0000259" key="9">
    <source>
        <dbReference type="SMART" id="SM00911"/>
    </source>
</evidence>
<evidence type="ECO:0000259" key="8">
    <source>
        <dbReference type="SMART" id="SM00065"/>
    </source>
</evidence>
<evidence type="ECO:0000256" key="1">
    <source>
        <dbReference type="ARBA" id="ARBA00000085"/>
    </source>
</evidence>
<gene>
    <name evidence="10" type="ORF">SAMN02745911_3075</name>
</gene>
<evidence type="ECO:0000256" key="5">
    <source>
        <dbReference type="ARBA" id="ARBA00022741"/>
    </source>
</evidence>
<keyword evidence="7" id="KW-0067">ATP-binding</keyword>
<reference evidence="10 11" key="1">
    <citation type="submission" date="2016-11" db="EMBL/GenBank/DDBJ databases">
        <authorList>
            <person name="Varghese N."/>
            <person name="Submissions S."/>
        </authorList>
    </citation>
    <scope>NUCLEOTIDE SEQUENCE [LARGE SCALE GENOMIC DNA]</scope>
    <source>
        <strain evidence="10 11">DSM 21988</strain>
    </source>
</reference>
<evidence type="ECO:0000313" key="11">
    <source>
        <dbReference type="Proteomes" id="UP000184290"/>
    </source>
</evidence>
<dbReference type="Pfam" id="PF07536">
    <property type="entry name" value="HWE_HK"/>
    <property type="match status" value="1"/>
</dbReference>
<accession>A0ABY1INW1</accession>
<dbReference type="InterPro" id="IPR003018">
    <property type="entry name" value="GAF"/>
</dbReference>
<organism evidence="10 11">
    <name type="scientific">Aureimonas altamirensis DSM 21988</name>
    <dbReference type="NCBI Taxonomy" id="1121026"/>
    <lineage>
        <taxon>Bacteria</taxon>
        <taxon>Pseudomonadati</taxon>
        <taxon>Pseudomonadota</taxon>
        <taxon>Alphaproteobacteria</taxon>
        <taxon>Hyphomicrobiales</taxon>
        <taxon>Aurantimonadaceae</taxon>
        <taxon>Aureimonas</taxon>
    </lineage>
</organism>
<sequence length="363" mass="38938">MARLAALESYAILDTPPEPDFDEIAAIAAELCGASGALVNLVAAERQFIKAATGLAGAEAASVLPFCRQTVRQGSFLQIFDTAADPRFNDHPAVTATDAIRFYAGAVLRTPGGYPIGTICVLDTVPRTLNDHQVRSLQLLARQAMAQIEMRKLIAERDASIEDLREANRRRLVLAHELSHRMKNTLAVVQSIVGQTFRISSSLEEARTAISARLAALARAQDLLIGSVSASTPVADAIASALVPHRESTDRIGVSGPVAYLNQQQTLGLTLAIHELATNAWKYGALASPDGRVDIVWALGQERQFTFHWLESGGPPASAPARRGFGSRLLERVVAGYFSGSAQLTFAPAGAEFRMRGTLDKID</sequence>
<feature type="domain" description="GAF" evidence="8">
    <location>
        <begin position="16"/>
        <end position="158"/>
    </location>
</feature>
<dbReference type="SMART" id="SM00911">
    <property type="entry name" value="HWE_HK"/>
    <property type="match status" value="1"/>
</dbReference>
<evidence type="ECO:0000256" key="3">
    <source>
        <dbReference type="ARBA" id="ARBA00022553"/>
    </source>
</evidence>
<evidence type="ECO:0000256" key="4">
    <source>
        <dbReference type="ARBA" id="ARBA00022679"/>
    </source>
</evidence>
<protein>
    <recommendedName>
        <fullName evidence="2">histidine kinase</fullName>
        <ecNumber evidence="2">2.7.13.3</ecNumber>
    </recommendedName>
</protein>
<dbReference type="PANTHER" id="PTHR41523">
    <property type="entry name" value="TWO-COMPONENT SYSTEM SENSOR PROTEIN"/>
    <property type="match status" value="1"/>
</dbReference>
<dbReference type="Pfam" id="PF01590">
    <property type="entry name" value="GAF"/>
    <property type="match status" value="1"/>
</dbReference>
<evidence type="ECO:0000256" key="6">
    <source>
        <dbReference type="ARBA" id="ARBA00022777"/>
    </source>
</evidence>
<dbReference type="RefSeq" id="WP_060608452.1">
    <property type="nucleotide sequence ID" value="NZ_FQZC01000004.1"/>
</dbReference>
<dbReference type="EC" id="2.7.13.3" evidence="2"/>
<dbReference type="PANTHER" id="PTHR41523:SF7">
    <property type="entry name" value="HISTIDINE KINASE"/>
    <property type="match status" value="1"/>
</dbReference>
<evidence type="ECO:0000256" key="7">
    <source>
        <dbReference type="ARBA" id="ARBA00022840"/>
    </source>
</evidence>
<comment type="caution">
    <text evidence="10">The sequence shown here is derived from an EMBL/GenBank/DDBJ whole genome shotgun (WGS) entry which is preliminary data.</text>
</comment>
<dbReference type="EMBL" id="FQZC01000004">
    <property type="protein sequence ID" value="SHJ70980.1"/>
    <property type="molecule type" value="Genomic_DNA"/>
</dbReference>
<keyword evidence="5" id="KW-0547">Nucleotide-binding</keyword>
<name>A0ABY1INW1_9HYPH</name>
<evidence type="ECO:0000313" key="10">
    <source>
        <dbReference type="EMBL" id="SHJ70980.1"/>
    </source>
</evidence>
<dbReference type="Gene3D" id="3.30.565.10">
    <property type="entry name" value="Histidine kinase-like ATPase, C-terminal domain"/>
    <property type="match status" value="1"/>
</dbReference>
<dbReference type="SUPFAM" id="SSF55781">
    <property type="entry name" value="GAF domain-like"/>
    <property type="match status" value="1"/>
</dbReference>
<evidence type="ECO:0000256" key="2">
    <source>
        <dbReference type="ARBA" id="ARBA00012438"/>
    </source>
</evidence>
<proteinExistence type="predicted"/>
<keyword evidence="6 10" id="KW-0418">Kinase</keyword>
<comment type="catalytic activity">
    <reaction evidence="1">
        <text>ATP + protein L-histidine = ADP + protein N-phospho-L-histidine.</text>
        <dbReference type="EC" id="2.7.13.3"/>
    </reaction>
</comment>
<dbReference type="GO" id="GO:0016301">
    <property type="term" value="F:kinase activity"/>
    <property type="evidence" value="ECO:0007669"/>
    <property type="project" value="UniProtKB-KW"/>
</dbReference>
<dbReference type="InterPro" id="IPR011102">
    <property type="entry name" value="Sig_transdc_His_kinase_HWE"/>
</dbReference>
<dbReference type="Gene3D" id="3.30.450.40">
    <property type="match status" value="1"/>
</dbReference>
<feature type="domain" description="Signal transduction histidine kinase HWE region" evidence="9">
    <location>
        <begin position="177"/>
        <end position="258"/>
    </location>
</feature>
<keyword evidence="3" id="KW-0597">Phosphoprotein</keyword>
<dbReference type="SMART" id="SM00065">
    <property type="entry name" value="GAF"/>
    <property type="match status" value="1"/>
</dbReference>
<keyword evidence="4" id="KW-0808">Transferase</keyword>
<keyword evidence="11" id="KW-1185">Reference proteome</keyword>
<dbReference type="Proteomes" id="UP000184290">
    <property type="component" value="Unassembled WGS sequence"/>
</dbReference>
<dbReference type="InterPro" id="IPR036890">
    <property type="entry name" value="HATPase_C_sf"/>
</dbReference>